<evidence type="ECO:0000313" key="3">
    <source>
        <dbReference type="Proteomes" id="UP000545037"/>
    </source>
</evidence>
<dbReference type="PANTHER" id="PTHR44757">
    <property type="entry name" value="DIGUANYLATE CYCLASE DGCP"/>
    <property type="match status" value="1"/>
</dbReference>
<dbReference type="InterPro" id="IPR013656">
    <property type="entry name" value="PAS_4"/>
</dbReference>
<dbReference type="InterPro" id="IPR002197">
    <property type="entry name" value="HTH_Fis"/>
</dbReference>
<reference evidence="2 3" key="1">
    <citation type="submission" date="2020-08" db="EMBL/GenBank/DDBJ databases">
        <title>Genomic Encyclopedia of Type Strains, Phase IV (KMG-IV): sequencing the most valuable type-strain genomes for metagenomic binning, comparative biology and taxonomic classification.</title>
        <authorList>
            <person name="Goeker M."/>
        </authorList>
    </citation>
    <scope>NUCLEOTIDE SEQUENCE [LARGE SCALE GENOMIC DNA]</scope>
    <source>
        <strain evidence="2 3">DSM 4737</strain>
    </source>
</reference>
<gene>
    <name evidence="2" type="ORF">GGR13_001645</name>
</gene>
<feature type="domain" description="PAS" evidence="1">
    <location>
        <begin position="277"/>
        <end position="318"/>
    </location>
</feature>
<proteinExistence type="predicted"/>
<dbReference type="NCBIfam" id="TIGR02040">
    <property type="entry name" value="PpsR-CrtJ"/>
    <property type="match status" value="1"/>
</dbReference>
<dbReference type="Pfam" id="PF08448">
    <property type="entry name" value="PAS_4"/>
    <property type="match status" value="1"/>
</dbReference>
<dbReference type="SMART" id="SM00091">
    <property type="entry name" value="PAS"/>
    <property type="match status" value="3"/>
</dbReference>
<dbReference type="AlphaFoldDB" id="A0A7W9CIG0"/>
<dbReference type="Pfam" id="PF02954">
    <property type="entry name" value="HTH_8"/>
    <property type="match status" value="1"/>
</dbReference>
<dbReference type="NCBIfam" id="TIGR00229">
    <property type="entry name" value="sensory_box"/>
    <property type="match status" value="1"/>
</dbReference>
<dbReference type="RefSeq" id="WP_183213007.1">
    <property type="nucleotide sequence ID" value="NZ_JACHOR010000002.1"/>
</dbReference>
<accession>A0A7W9CIG0</accession>
<dbReference type="SUPFAM" id="SSF46689">
    <property type="entry name" value="Homeodomain-like"/>
    <property type="match status" value="1"/>
</dbReference>
<dbReference type="InterPro" id="IPR035965">
    <property type="entry name" value="PAS-like_dom_sf"/>
</dbReference>
<feature type="domain" description="PAS" evidence="1">
    <location>
        <begin position="160"/>
        <end position="231"/>
    </location>
</feature>
<dbReference type="Pfam" id="PF13188">
    <property type="entry name" value="PAS_8"/>
    <property type="match status" value="2"/>
</dbReference>
<dbReference type="Gene3D" id="3.30.450.20">
    <property type="entry name" value="PAS domain"/>
    <property type="match status" value="3"/>
</dbReference>
<protein>
    <submittedName>
        <fullName evidence="2">Transcriptional regulator PpsR</fullName>
    </submittedName>
</protein>
<dbReference type="Gene3D" id="1.20.5.430">
    <property type="match status" value="1"/>
</dbReference>
<dbReference type="CDD" id="cd00130">
    <property type="entry name" value="PAS"/>
    <property type="match status" value="3"/>
</dbReference>
<evidence type="ECO:0000259" key="1">
    <source>
        <dbReference type="PROSITE" id="PS50112"/>
    </source>
</evidence>
<dbReference type="Proteomes" id="UP000545037">
    <property type="component" value="Unassembled WGS sequence"/>
</dbReference>
<dbReference type="GO" id="GO:0043565">
    <property type="term" value="F:sequence-specific DNA binding"/>
    <property type="evidence" value="ECO:0007669"/>
    <property type="project" value="InterPro"/>
</dbReference>
<keyword evidence="3" id="KW-1185">Reference proteome</keyword>
<organism evidence="2 3">
    <name type="scientific">Brevundimonas variabilis</name>
    <dbReference type="NCBI Taxonomy" id="74312"/>
    <lineage>
        <taxon>Bacteria</taxon>
        <taxon>Pseudomonadati</taxon>
        <taxon>Pseudomonadota</taxon>
        <taxon>Alphaproteobacteria</taxon>
        <taxon>Caulobacterales</taxon>
        <taxon>Caulobacteraceae</taxon>
        <taxon>Brevundimonas</taxon>
    </lineage>
</organism>
<name>A0A7W9CIG0_9CAUL</name>
<dbReference type="InterPro" id="IPR009057">
    <property type="entry name" value="Homeodomain-like_sf"/>
</dbReference>
<evidence type="ECO:0000313" key="2">
    <source>
        <dbReference type="EMBL" id="MBB5746061.1"/>
    </source>
</evidence>
<comment type="caution">
    <text evidence="2">The sequence shown here is derived from an EMBL/GenBank/DDBJ whole genome shotgun (WGS) entry which is preliminary data.</text>
</comment>
<dbReference type="InterPro" id="IPR011785">
    <property type="entry name" value="Tscrpt_reg_PpsR-CrtJ"/>
</dbReference>
<sequence>MTILSTPSASMPFQHPERVLGAMSSDAAAGLVAAASDIAIVLDRDGVVQDLSVSSDDLVRSGLGDWRGQPWIDTVDSSSRAKVSDMLKDASAGQPSRWREINHLGEHGSSVPVRYFALGGASDGRVIVIGRDLQASAVLQQRLLQVQQSVERDYLRLRQAESRYRLLFQSASEAVLILDAATRRIKEANPAVCRLTGLTDTTVAGQAFLALLDPASVEAASRLLNAATSVSTPDPVPVMLIDGTPCLLAASMFRQDRSASLLVRLMTDQPVVAVSDSHATLTAVLDRISDAFVVTDTDLRILTVNPAFLELTHLSSREEATRLSLDQFLGRPQIDLKIMLTQLKEHGTLRNFATVLRAGFGEMEEVEVSAVAVPDDAQPTYGFSIRNVARRLAPAQAAGTALPQSIEQLTQLIGRVPMKEIVRESTDLIEKLCIEAALNLTSDNRASAADVLGLSRQSLYSKLRRYGLGNLDDIDE</sequence>
<dbReference type="PANTHER" id="PTHR44757:SF2">
    <property type="entry name" value="BIOFILM ARCHITECTURE MAINTENANCE PROTEIN MBAA"/>
    <property type="match status" value="1"/>
</dbReference>
<dbReference type="PRINTS" id="PR01590">
    <property type="entry name" value="HTHFIS"/>
</dbReference>
<dbReference type="EMBL" id="JACHOR010000002">
    <property type="protein sequence ID" value="MBB5746061.1"/>
    <property type="molecule type" value="Genomic_DNA"/>
</dbReference>
<dbReference type="InterPro" id="IPR000014">
    <property type="entry name" value="PAS"/>
</dbReference>
<dbReference type="InterPro" id="IPR052155">
    <property type="entry name" value="Biofilm_reg_signaling"/>
</dbReference>
<dbReference type="Gene3D" id="1.10.10.60">
    <property type="entry name" value="Homeodomain-like"/>
    <property type="match status" value="1"/>
</dbReference>
<dbReference type="PROSITE" id="PS50112">
    <property type="entry name" value="PAS"/>
    <property type="match status" value="2"/>
</dbReference>
<dbReference type="SUPFAM" id="SSF55785">
    <property type="entry name" value="PYP-like sensor domain (PAS domain)"/>
    <property type="match status" value="3"/>
</dbReference>